<feature type="region of interest" description="Disordered" evidence="6">
    <location>
        <begin position="100"/>
        <end position="137"/>
    </location>
</feature>
<evidence type="ECO:0000256" key="6">
    <source>
        <dbReference type="SAM" id="MobiDB-lite"/>
    </source>
</evidence>
<dbReference type="SUPFAM" id="SSF52540">
    <property type="entry name" value="P-loop containing nucleoside triphosphate hydrolases"/>
    <property type="match status" value="1"/>
</dbReference>
<dbReference type="GO" id="GO:0003723">
    <property type="term" value="F:RNA binding"/>
    <property type="evidence" value="ECO:0007669"/>
    <property type="project" value="InterPro"/>
</dbReference>
<protein>
    <recommendedName>
        <fullName evidence="12">Helicase ATP-binding domain-containing protein</fullName>
    </recommendedName>
</protein>
<feature type="domain" description="DEAD-box RNA helicase Q" evidence="8">
    <location>
        <begin position="141"/>
        <end position="169"/>
    </location>
</feature>
<dbReference type="Proteomes" id="UP000027120">
    <property type="component" value="Unassembled WGS sequence"/>
</dbReference>
<evidence type="ECO:0000313" key="11">
    <source>
        <dbReference type="Proteomes" id="UP000027120"/>
    </source>
</evidence>
<dbReference type="GO" id="GO:0016787">
    <property type="term" value="F:hydrolase activity"/>
    <property type="evidence" value="ECO:0007669"/>
    <property type="project" value="UniProtKB-KW"/>
</dbReference>
<dbReference type="GO" id="GO:0005739">
    <property type="term" value="C:mitochondrion"/>
    <property type="evidence" value="ECO:0000318"/>
    <property type="project" value="GO_Central"/>
</dbReference>
<dbReference type="InterPro" id="IPR027417">
    <property type="entry name" value="P-loop_NTPase"/>
</dbReference>
<feature type="domain" description="PABC" evidence="9">
    <location>
        <begin position="341"/>
        <end position="418"/>
    </location>
</feature>
<dbReference type="EMBL" id="KK784874">
    <property type="protein sequence ID" value="KDO83837.1"/>
    <property type="molecule type" value="Genomic_DNA"/>
</dbReference>
<dbReference type="PANTHER" id="PTHR47960">
    <property type="entry name" value="DEAD-BOX ATP-DEPENDENT RNA HELICASE 50"/>
    <property type="match status" value="1"/>
</dbReference>
<accession>A0A067H7Z6</accession>
<evidence type="ECO:0000256" key="1">
    <source>
        <dbReference type="ARBA" id="ARBA00022741"/>
    </source>
</evidence>
<dbReference type="Pfam" id="PF00270">
    <property type="entry name" value="DEAD"/>
    <property type="match status" value="1"/>
</dbReference>
<proteinExistence type="predicted"/>
<dbReference type="AlphaFoldDB" id="A0A067H7Z6"/>
<sequence>MLLSPSTEEQFIKYLEGAKEQTEQTEAEKLRKRKKMKRTGKSLVNLSKVLYSVKQINSSPVIRPLSTKTTTPTEETQQRVPSKPEKDSFILENFKLRKLNGSAKTNNPENKPSPPQPEQQQLSNIASEREKSSGSNAEVVSSFQELGLKAEMIKAVEKMGLFVPSEIQCVGIPAVLNGKSVVLSSGSGSGRTLAYLLPLVQVYSQLDEEHHLQLVGITQMLRRDEALLPMKPMHPRAIVLCTTEESADQGFHMAKFISHCARLDSSMENGGVSSKALEDVSNAPIGMLIATPSEVLQHIEDRNVSCDDIRYVVLDEADTLFDRGFGPEISKILNPLKDSALKSNGQGFQTILVTAAIAEMLGEQLSSLMECLERDNAGKVTAMLLEMDQAEVFDLTESQDALKKKVVEAMDSLHLSAPGS</sequence>
<dbReference type="InterPro" id="IPR014014">
    <property type="entry name" value="RNA_helicase_DEAD_Q_motif"/>
</dbReference>
<evidence type="ECO:0000259" key="9">
    <source>
        <dbReference type="PROSITE" id="PS51309"/>
    </source>
</evidence>
<dbReference type="PROSITE" id="PS51195">
    <property type="entry name" value="Q_MOTIF"/>
    <property type="match status" value="1"/>
</dbReference>
<evidence type="ECO:0000259" key="8">
    <source>
        <dbReference type="PROSITE" id="PS51195"/>
    </source>
</evidence>
<keyword evidence="1" id="KW-0547">Nucleotide-binding</keyword>
<feature type="domain" description="Helicase ATP-binding" evidence="7">
    <location>
        <begin position="172"/>
        <end position="375"/>
    </location>
</feature>
<name>A0A067H7Z6_CITSI</name>
<feature type="region of interest" description="Disordered" evidence="6">
    <location>
        <begin position="62"/>
        <end position="87"/>
    </location>
</feature>
<evidence type="ECO:0000256" key="2">
    <source>
        <dbReference type="ARBA" id="ARBA00022801"/>
    </source>
</evidence>
<feature type="compositionally biased region" description="Basic residues" evidence="6">
    <location>
        <begin position="30"/>
        <end position="39"/>
    </location>
</feature>
<keyword evidence="2" id="KW-0378">Hydrolase</keyword>
<dbReference type="PROSITE" id="PS51192">
    <property type="entry name" value="HELICASE_ATP_BIND_1"/>
    <property type="match status" value="1"/>
</dbReference>
<evidence type="ECO:0000256" key="3">
    <source>
        <dbReference type="ARBA" id="ARBA00022806"/>
    </source>
</evidence>
<dbReference type="SMART" id="SM00517">
    <property type="entry name" value="PolyA"/>
    <property type="match status" value="1"/>
</dbReference>
<dbReference type="InterPro" id="IPR002004">
    <property type="entry name" value="PABP_HYD_C"/>
</dbReference>
<reference evidence="10 11" key="1">
    <citation type="submission" date="2014-04" db="EMBL/GenBank/DDBJ databases">
        <authorList>
            <consortium name="International Citrus Genome Consortium"/>
            <person name="Gmitter F."/>
            <person name="Chen C."/>
            <person name="Farmerie W."/>
            <person name="Harkins T."/>
            <person name="Desany B."/>
            <person name="Mohiuddin M."/>
            <person name="Kodira C."/>
            <person name="Borodovsky M."/>
            <person name="Lomsadze A."/>
            <person name="Burns P."/>
            <person name="Jenkins J."/>
            <person name="Prochnik S."/>
            <person name="Shu S."/>
            <person name="Chapman J."/>
            <person name="Pitluck S."/>
            <person name="Schmutz J."/>
            <person name="Rokhsar D."/>
        </authorList>
    </citation>
    <scope>NUCLEOTIDE SEQUENCE</scope>
</reference>
<feature type="compositionally biased region" description="Basic and acidic residues" evidence="6">
    <location>
        <begin position="20"/>
        <end position="29"/>
    </location>
</feature>
<keyword evidence="4" id="KW-0067">ATP-binding</keyword>
<dbReference type="GO" id="GO:1902775">
    <property type="term" value="P:mitochondrial large ribosomal subunit assembly"/>
    <property type="evidence" value="ECO:0000318"/>
    <property type="project" value="GO_Central"/>
</dbReference>
<feature type="short sequence motif" description="Q motif" evidence="5">
    <location>
        <begin position="141"/>
        <end position="169"/>
    </location>
</feature>
<dbReference type="GO" id="GO:0005524">
    <property type="term" value="F:ATP binding"/>
    <property type="evidence" value="ECO:0007669"/>
    <property type="project" value="UniProtKB-KW"/>
</dbReference>
<dbReference type="GO" id="GO:0003724">
    <property type="term" value="F:RNA helicase activity"/>
    <property type="evidence" value="ECO:0007669"/>
    <property type="project" value="InterPro"/>
</dbReference>
<evidence type="ECO:0000256" key="4">
    <source>
        <dbReference type="ARBA" id="ARBA00022840"/>
    </source>
</evidence>
<organism evidence="10 11">
    <name type="scientific">Citrus sinensis</name>
    <name type="common">Sweet orange</name>
    <name type="synonym">Citrus aurantium var. sinensis</name>
    <dbReference type="NCBI Taxonomy" id="2711"/>
    <lineage>
        <taxon>Eukaryota</taxon>
        <taxon>Viridiplantae</taxon>
        <taxon>Streptophyta</taxon>
        <taxon>Embryophyta</taxon>
        <taxon>Tracheophyta</taxon>
        <taxon>Spermatophyta</taxon>
        <taxon>Magnoliopsida</taxon>
        <taxon>eudicotyledons</taxon>
        <taxon>Gunneridae</taxon>
        <taxon>Pentapetalae</taxon>
        <taxon>rosids</taxon>
        <taxon>malvids</taxon>
        <taxon>Sapindales</taxon>
        <taxon>Rutaceae</taxon>
        <taxon>Aurantioideae</taxon>
        <taxon>Citrus</taxon>
    </lineage>
</organism>
<evidence type="ECO:0000313" key="10">
    <source>
        <dbReference type="EMBL" id="KDO83837.1"/>
    </source>
</evidence>
<dbReference type="SMR" id="A0A067H7Z6"/>
<dbReference type="InterPro" id="IPR011545">
    <property type="entry name" value="DEAD/DEAH_box_helicase_dom"/>
</dbReference>
<dbReference type="InterPro" id="IPR014001">
    <property type="entry name" value="Helicase_ATP-bd"/>
</dbReference>
<gene>
    <name evidence="10" type="ORF">CISIN_1g014666mg</name>
</gene>
<evidence type="ECO:0000259" key="7">
    <source>
        <dbReference type="PROSITE" id="PS51192"/>
    </source>
</evidence>
<dbReference type="InterPro" id="IPR036053">
    <property type="entry name" value="PABP-dom"/>
</dbReference>
<evidence type="ECO:0008006" key="12">
    <source>
        <dbReference type="Google" id="ProtNLM"/>
    </source>
</evidence>
<evidence type="ECO:0000256" key="5">
    <source>
        <dbReference type="PROSITE-ProRule" id="PRU00552"/>
    </source>
</evidence>
<dbReference type="Pfam" id="PF00658">
    <property type="entry name" value="MLLE"/>
    <property type="match status" value="1"/>
</dbReference>
<dbReference type="SUPFAM" id="SSF63570">
    <property type="entry name" value="PABC (PABP) domain"/>
    <property type="match status" value="1"/>
</dbReference>
<dbReference type="STRING" id="2711.A0A067H7Z6"/>
<feature type="region of interest" description="Disordered" evidence="6">
    <location>
        <begin position="20"/>
        <end position="39"/>
    </location>
</feature>
<dbReference type="PROSITE" id="PS51309">
    <property type="entry name" value="PABC"/>
    <property type="match status" value="1"/>
</dbReference>
<keyword evidence="3" id="KW-0347">Helicase</keyword>
<keyword evidence="11" id="KW-1185">Reference proteome</keyword>
<dbReference type="Gene3D" id="3.40.50.300">
    <property type="entry name" value="P-loop containing nucleotide triphosphate hydrolases"/>
    <property type="match status" value="1"/>
</dbReference>
<dbReference type="SMART" id="SM00487">
    <property type="entry name" value="DEXDc"/>
    <property type="match status" value="1"/>
</dbReference>